<dbReference type="Proteomes" id="UP000292958">
    <property type="component" value="Unassembled WGS sequence"/>
</dbReference>
<evidence type="ECO:0000313" key="1">
    <source>
        <dbReference type="EMBL" id="RZU35535.1"/>
    </source>
</evidence>
<reference evidence="1 2" key="1">
    <citation type="submission" date="2019-02" db="EMBL/GenBank/DDBJ databases">
        <title>Genomic Encyclopedia of Archaeal and Bacterial Type Strains, Phase II (KMG-II): from individual species to whole genera.</title>
        <authorList>
            <person name="Goeker M."/>
        </authorList>
    </citation>
    <scope>NUCLEOTIDE SEQUENCE [LARGE SCALE GENOMIC DNA]</scope>
    <source>
        <strain evidence="1 2">DSM 18101</strain>
    </source>
</reference>
<organism evidence="1 2">
    <name type="scientific">Edaphobacter modestus</name>
    <dbReference type="NCBI Taxonomy" id="388466"/>
    <lineage>
        <taxon>Bacteria</taxon>
        <taxon>Pseudomonadati</taxon>
        <taxon>Acidobacteriota</taxon>
        <taxon>Terriglobia</taxon>
        <taxon>Terriglobales</taxon>
        <taxon>Acidobacteriaceae</taxon>
        <taxon>Edaphobacter</taxon>
    </lineage>
</organism>
<name>A0A4Q7YGN1_9BACT</name>
<dbReference type="AlphaFoldDB" id="A0A4Q7YGN1"/>
<keyword evidence="2" id="KW-1185">Reference proteome</keyword>
<accession>A0A4Q7YGN1</accession>
<comment type="caution">
    <text evidence="1">The sequence shown here is derived from an EMBL/GenBank/DDBJ whole genome shotgun (WGS) entry which is preliminary data.</text>
</comment>
<evidence type="ECO:0000313" key="2">
    <source>
        <dbReference type="Proteomes" id="UP000292958"/>
    </source>
</evidence>
<dbReference type="EMBL" id="SHKW01000002">
    <property type="protein sequence ID" value="RZU35535.1"/>
    <property type="molecule type" value="Genomic_DNA"/>
</dbReference>
<proteinExistence type="predicted"/>
<protein>
    <submittedName>
        <fullName evidence="1">Uncharacterized protein</fullName>
    </submittedName>
</protein>
<sequence length="69" mass="7593">MTDWFARPVLHVTNVVASLRFYSNPGPKLMQGKRIVSSLYLSPGQASAETSSGFYVQQSGIISVQRQCT</sequence>
<gene>
    <name evidence="1" type="ORF">BDD14_5598</name>
</gene>